<dbReference type="SUPFAM" id="SSF52833">
    <property type="entry name" value="Thioredoxin-like"/>
    <property type="match status" value="1"/>
</dbReference>
<reference evidence="4" key="1">
    <citation type="submission" date="2016-11" db="UniProtKB">
        <authorList>
            <consortium name="WormBaseParasite"/>
        </authorList>
    </citation>
    <scope>IDENTIFICATION</scope>
    <source>
        <strain evidence="4">pt0022</strain>
    </source>
</reference>
<dbReference type="PANTHER" id="PTHR12289:SF72">
    <property type="entry name" value="GST N-TERMINAL DOMAIN-CONTAINING PROTEIN"/>
    <property type="match status" value="1"/>
</dbReference>
<dbReference type="AlphaFoldDB" id="A0A1I8EHX7"/>
<organism evidence="4">
    <name type="scientific">Wuchereria bancrofti</name>
    <dbReference type="NCBI Taxonomy" id="6293"/>
    <lineage>
        <taxon>Eukaryota</taxon>
        <taxon>Metazoa</taxon>
        <taxon>Ecdysozoa</taxon>
        <taxon>Nematoda</taxon>
        <taxon>Chromadorea</taxon>
        <taxon>Rhabditida</taxon>
        <taxon>Spirurina</taxon>
        <taxon>Spiruromorpha</taxon>
        <taxon>Filarioidea</taxon>
        <taxon>Onchocercidae</taxon>
        <taxon>Wuchereria</taxon>
    </lineage>
</organism>
<dbReference type="Gene3D" id="1.20.1050.10">
    <property type="match status" value="1"/>
</dbReference>
<dbReference type="InterPro" id="IPR033468">
    <property type="entry name" value="Metaxin_GST"/>
</dbReference>
<dbReference type="CDD" id="cd03193">
    <property type="entry name" value="GST_C_Metaxin"/>
    <property type="match status" value="1"/>
</dbReference>
<dbReference type="InterPro" id="IPR026928">
    <property type="entry name" value="FAX/IsoI-like"/>
</dbReference>
<dbReference type="InterPro" id="IPR050931">
    <property type="entry name" value="Mito_Protein_Transport_Metaxin"/>
</dbReference>
<evidence type="ECO:0000259" key="3">
    <source>
        <dbReference type="Pfam" id="PF17172"/>
    </source>
</evidence>
<dbReference type="SFLD" id="SFLDG01180">
    <property type="entry name" value="SUF1"/>
    <property type="match status" value="1"/>
</dbReference>
<dbReference type="InterPro" id="IPR040079">
    <property type="entry name" value="Glutathione_S-Trfase"/>
</dbReference>
<accession>A0A1I8EHX7</accession>
<comment type="similarity">
    <text evidence="1">Belongs to the FAX family.</text>
</comment>
<dbReference type="SFLD" id="SFLDS00019">
    <property type="entry name" value="Glutathione_Transferase_(cytos"/>
    <property type="match status" value="1"/>
</dbReference>
<dbReference type="SFLD" id="SFLDG01200">
    <property type="entry name" value="SUF1.1"/>
    <property type="match status" value="1"/>
</dbReference>
<dbReference type="InterPro" id="IPR012336">
    <property type="entry name" value="Thioredoxin-like_fold"/>
</dbReference>
<dbReference type="InterPro" id="IPR036249">
    <property type="entry name" value="Thioredoxin-like_sf"/>
</dbReference>
<feature type="domain" description="Metaxin glutathione S-transferase" evidence="2">
    <location>
        <begin position="203"/>
        <end position="267"/>
    </location>
</feature>
<evidence type="ECO:0000256" key="1">
    <source>
        <dbReference type="ARBA" id="ARBA00006475"/>
    </source>
</evidence>
<name>A0A1I8EHX7_WUCBA</name>
<evidence type="ECO:0000259" key="2">
    <source>
        <dbReference type="Pfam" id="PF17171"/>
    </source>
</evidence>
<dbReference type="CDD" id="cd03080">
    <property type="entry name" value="GST_N_Metaxin_like"/>
    <property type="match status" value="1"/>
</dbReference>
<evidence type="ECO:0000313" key="4">
    <source>
        <dbReference type="WBParaSite" id="maker-PairedContig_1998-snap-gene-0.7-mRNA-1"/>
    </source>
</evidence>
<proteinExistence type="inferred from homology"/>
<dbReference type="Pfam" id="PF17171">
    <property type="entry name" value="GST_C_6"/>
    <property type="match status" value="1"/>
</dbReference>
<feature type="domain" description="Thioredoxin-like fold" evidence="3">
    <location>
        <begin position="59"/>
        <end position="140"/>
    </location>
</feature>
<dbReference type="PANTHER" id="PTHR12289">
    <property type="entry name" value="METAXIN RELATED"/>
    <property type="match status" value="1"/>
</dbReference>
<dbReference type="Pfam" id="PF17172">
    <property type="entry name" value="GST_N_4"/>
    <property type="match status" value="1"/>
</dbReference>
<protein>
    <recommendedName>
        <fullName evidence="5">Failed axon connections protein</fullName>
    </recommendedName>
</protein>
<dbReference type="SUPFAM" id="SSF47616">
    <property type="entry name" value="GST C-terminal domain-like"/>
    <property type="match status" value="1"/>
</dbReference>
<sequence length="295" mass="34699">MANLERIYPTQLQILQKRITIFVLDIMPAPVLLKRDWQKDHVYLVQFPRAGCIPSLSVFALKLETWLRMTKIPYSNINNEFTKFSSKKQIPFIELNGRQIPDSNFCIEHLSRVFKIDLEGQLNPVEKAQARAFTYLLEEIILYNRGKNNKFMATEKGFIRHYTGAKKTLFQYIFVEQFRKKIWKQCYYQGIGRHAIDEVENIAKKDLTALSVFLGDKQYFFGSSPTTLDAIAFGNLTQLFYTPMDSNVLRKYMEENTPNLINFIQKMREIYWKDWDEACQTLSLNTQNVSINIKK</sequence>
<dbReference type="GO" id="GO:0005737">
    <property type="term" value="C:cytoplasm"/>
    <property type="evidence" value="ECO:0007669"/>
    <property type="project" value="TreeGrafter"/>
</dbReference>
<dbReference type="InterPro" id="IPR036282">
    <property type="entry name" value="Glutathione-S-Trfase_C_sf"/>
</dbReference>
<dbReference type="WBParaSite" id="maker-PairedContig_1998-snap-gene-0.7-mRNA-1">
    <property type="protein sequence ID" value="maker-PairedContig_1998-snap-gene-0.7-mRNA-1"/>
    <property type="gene ID" value="maker-PairedContig_1998-snap-gene-0.7"/>
</dbReference>
<evidence type="ECO:0008006" key="5">
    <source>
        <dbReference type="Google" id="ProtNLM"/>
    </source>
</evidence>